<evidence type="ECO:0000256" key="2">
    <source>
        <dbReference type="ARBA" id="ARBA00022643"/>
    </source>
</evidence>
<dbReference type="EC" id="1.6.5.-" evidence="6"/>
<comment type="similarity">
    <text evidence="6">Belongs to the azoreductase type 1 family.</text>
</comment>
<dbReference type="InterPro" id="IPR023048">
    <property type="entry name" value="NADH:quinone_OxRdtase_FMN_depd"/>
</dbReference>
<dbReference type="HAMAP" id="MF_01216">
    <property type="entry name" value="Azoreductase_type1"/>
    <property type="match status" value="1"/>
</dbReference>
<dbReference type="SUPFAM" id="SSF52218">
    <property type="entry name" value="Flavoproteins"/>
    <property type="match status" value="1"/>
</dbReference>
<proteinExistence type="inferred from homology"/>
<keyword evidence="1 6" id="KW-0285">Flavoprotein</keyword>
<dbReference type="InterPro" id="IPR003680">
    <property type="entry name" value="Flavodoxin_fold"/>
</dbReference>
<dbReference type="Gene3D" id="3.40.50.360">
    <property type="match status" value="1"/>
</dbReference>
<evidence type="ECO:0000256" key="1">
    <source>
        <dbReference type="ARBA" id="ARBA00022630"/>
    </source>
</evidence>
<name>A0ABQ1I675_9ALTE</name>
<feature type="domain" description="Flavodoxin-like fold" evidence="7">
    <location>
        <begin position="2"/>
        <end position="194"/>
    </location>
</feature>
<comment type="catalytic activity">
    <reaction evidence="6">
        <text>2 a quinone + NADH + H(+) = 2 a 1,4-benzosemiquinone + NAD(+)</text>
        <dbReference type="Rhea" id="RHEA:65952"/>
        <dbReference type="ChEBI" id="CHEBI:15378"/>
        <dbReference type="ChEBI" id="CHEBI:57540"/>
        <dbReference type="ChEBI" id="CHEBI:57945"/>
        <dbReference type="ChEBI" id="CHEBI:132124"/>
        <dbReference type="ChEBI" id="CHEBI:134225"/>
    </reaction>
</comment>
<comment type="catalytic activity">
    <reaction evidence="5">
        <text>N,N-dimethyl-1,4-phenylenediamine + anthranilate + 2 NAD(+) = 2-(4-dimethylaminophenyl)diazenylbenzoate + 2 NADH + 2 H(+)</text>
        <dbReference type="Rhea" id="RHEA:55872"/>
        <dbReference type="ChEBI" id="CHEBI:15378"/>
        <dbReference type="ChEBI" id="CHEBI:15783"/>
        <dbReference type="ChEBI" id="CHEBI:16567"/>
        <dbReference type="ChEBI" id="CHEBI:57540"/>
        <dbReference type="ChEBI" id="CHEBI:57945"/>
        <dbReference type="ChEBI" id="CHEBI:71579"/>
        <dbReference type="EC" id="1.7.1.17"/>
    </reaction>
    <physiologicalReaction direction="right-to-left" evidence="5">
        <dbReference type="Rhea" id="RHEA:55874"/>
    </physiologicalReaction>
</comment>
<dbReference type="InterPro" id="IPR029039">
    <property type="entry name" value="Flavoprotein-like_sf"/>
</dbReference>
<feature type="binding site" evidence="6">
    <location>
        <position position="10"/>
    </location>
    <ligand>
        <name>FMN</name>
        <dbReference type="ChEBI" id="CHEBI:58210"/>
    </ligand>
</feature>
<evidence type="ECO:0000313" key="8">
    <source>
        <dbReference type="EMBL" id="GGB15302.1"/>
    </source>
</evidence>
<protein>
    <recommendedName>
        <fullName evidence="6">FMN dependent NADH:quinone oxidoreductase</fullName>
        <ecNumber evidence="6">1.6.5.-</ecNumber>
    </recommendedName>
    <alternativeName>
        <fullName evidence="6">Azo-dye reductase</fullName>
    </alternativeName>
    <alternativeName>
        <fullName evidence="6">FMN-dependent NADH-azo compound oxidoreductase</fullName>
    </alternativeName>
    <alternativeName>
        <fullName evidence="6">FMN-dependent NADH-azoreductase</fullName>
        <ecNumber evidence="6">1.7.1.17</ecNumber>
    </alternativeName>
</protein>
<feature type="binding site" evidence="6">
    <location>
        <begin position="137"/>
        <end position="140"/>
    </location>
    <ligand>
        <name>FMN</name>
        <dbReference type="ChEBI" id="CHEBI:58210"/>
    </ligand>
</feature>
<keyword evidence="9" id="KW-1185">Reference proteome</keyword>
<dbReference type="EC" id="1.7.1.17" evidence="6"/>
<accession>A0ABQ1I675</accession>
<dbReference type="PANTHER" id="PTHR43741:SF2">
    <property type="entry name" value="FMN-DEPENDENT NADH:QUINONE OXIDOREDUCTASE"/>
    <property type="match status" value="1"/>
</dbReference>
<evidence type="ECO:0000259" key="7">
    <source>
        <dbReference type="Pfam" id="PF02525"/>
    </source>
</evidence>
<dbReference type="InterPro" id="IPR050104">
    <property type="entry name" value="FMN-dep_NADH:Q_OxRdtase_AzoR1"/>
</dbReference>
<comment type="caution">
    <text evidence="8">The sequence shown here is derived from an EMBL/GenBank/DDBJ whole genome shotgun (WGS) entry which is preliminary data.</text>
</comment>
<comment type="function">
    <text evidence="6">Quinone reductase that provides resistance to thiol-specific stress caused by electrophilic quinones.</text>
</comment>
<comment type="cofactor">
    <cofactor evidence="6">
        <name>FMN</name>
        <dbReference type="ChEBI" id="CHEBI:58210"/>
    </cofactor>
    <text evidence="6">Binds 1 FMN per subunit.</text>
</comment>
<dbReference type="Proteomes" id="UP000651977">
    <property type="component" value="Unassembled WGS sequence"/>
</dbReference>
<organism evidence="8 9">
    <name type="scientific">Agarivorans gilvus</name>
    <dbReference type="NCBI Taxonomy" id="680279"/>
    <lineage>
        <taxon>Bacteria</taxon>
        <taxon>Pseudomonadati</taxon>
        <taxon>Pseudomonadota</taxon>
        <taxon>Gammaproteobacteria</taxon>
        <taxon>Alteromonadales</taxon>
        <taxon>Alteromonadaceae</taxon>
        <taxon>Agarivorans</taxon>
    </lineage>
</organism>
<dbReference type="PANTHER" id="PTHR43741">
    <property type="entry name" value="FMN-DEPENDENT NADH-AZOREDUCTASE 1"/>
    <property type="match status" value="1"/>
</dbReference>
<evidence type="ECO:0000256" key="5">
    <source>
        <dbReference type="ARBA" id="ARBA00048542"/>
    </source>
</evidence>
<dbReference type="EMBL" id="BMDY01000021">
    <property type="protein sequence ID" value="GGB15302.1"/>
    <property type="molecule type" value="Genomic_DNA"/>
</dbReference>
<dbReference type="Pfam" id="PF02525">
    <property type="entry name" value="Flavodoxin_2"/>
    <property type="match status" value="1"/>
</dbReference>
<sequence>MKNVLMLKSSILGGYSSSSALMEKLEHGYKQQGATITSRDLAAEPLPVLTGDIALALRGSDDMSELQKQAVALSDRLIEELKAADVLVMAAPMYNFSIPTQLKNWIDMVARAGVTFKYTEQGAVGLIENTKAVIVTTRGGIHKDSASDTQIPYLKLVLGFLGINEVEVVYAEALNMGEQFAKEQMEQAQEQISSLI</sequence>
<evidence type="ECO:0000256" key="6">
    <source>
        <dbReference type="HAMAP-Rule" id="MF_01216"/>
    </source>
</evidence>
<feature type="binding site" evidence="6">
    <location>
        <begin position="16"/>
        <end position="18"/>
    </location>
    <ligand>
        <name>FMN</name>
        <dbReference type="ChEBI" id="CHEBI:58210"/>
    </ligand>
</feature>
<evidence type="ECO:0000313" key="9">
    <source>
        <dbReference type="Proteomes" id="UP000651977"/>
    </source>
</evidence>
<reference evidence="9" key="1">
    <citation type="journal article" date="2019" name="Int. J. Syst. Evol. Microbiol.">
        <title>The Global Catalogue of Microorganisms (GCM) 10K type strain sequencing project: providing services to taxonomists for standard genome sequencing and annotation.</title>
        <authorList>
            <consortium name="The Broad Institute Genomics Platform"/>
            <consortium name="The Broad Institute Genome Sequencing Center for Infectious Disease"/>
            <person name="Wu L."/>
            <person name="Ma J."/>
        </authorList>
    </citation>
    <scope>NUCLEOTIDE SEQUENCE [LARGE SCALE GENOMIC DNA]</scope>
    <source>
        <strain evidence="9">CGMCC 1.10131</strain>
    </source>
</reference>
<keyword evidence="4 6" id="KW-0520">NAD</keyword>
<evidence type="ECO:0000256" key="3">
    <source>
        <dbReference type="ARBA" id="ARBA00023002"/>
    </source>
</evidence>
<keyword evidence="3 6" id="KW-0560">Oxidoreductase</keyword>
<keyword evidence="2 6" id="KW-0288">FMN</keyword>
<comment type="subunit">
    <text evidence="6">Homodimer.</text>
</comment>
<feature type="binding site" evidence="6">
    <location>
        <begin position="93"/>
        <end position="96"/>
    </location>
    <ligand>
        <name>FMN</name>
        <dbReference type="ChEBI" id="CHEBI:58210"/>
    </ligand>
</feature>
<gene>
    <name evidence="6 8" type="primary">azoR</name>
    <name evidence="8" type="ORF">GCM10007414_30950</name>
</gene>
<comment type="function">
    <text evidence="6">Also exhibits azoreductase activity. Catalyzes the reductive cleavage of the azo bond in aromatic azo compounds to the corresponding amines.</text>
</comment>
<evidence type="ECO:0000256" key="4">
    <source>
        <dbReference type="ARBA" id="ARBA00023027"/>
    </source>
</evidence>
<dbReference type="RefSeq" id="WP_055734630.1">
    <property type="nucleotide sequence ID" value="NZ_BMDY01000021.1"/>
</dbReference>